<dbReference type="KEGG" id="aaus:EP12_17700"/>
<accession>A0A075P5M2</accession>
<protein>
    <submittedName>
        <fullName evidence="1">Uncharacterized protein</fullName>
    </submittedName>
</protein>
<evidence type="ECO:0000313" key="5">
    <source>
        <dbReference type="Proteomes" id="UP000263517"/>
    </source>
</evidence>
<dbReference type="EMBL" id="CP008849">
    <property type="protein sequence ID" value="AIG00231.1"/>
    <property type="molecule type" value="Genomic_DNA"/>
</dbReference>
<gene>
    <name evidence="2" type="ORF">DCW74_05520</name>
    <name evidence="3" type="ORF">DEB45_14795</name>
    <name evidence="1" type="ORF">EP13_16955</name>
</gene>
<keyword evidence="4" id="KW-1185">Reference proteome</keyword>
<dbReference type="KEGG" id="aal:EP13_16955"/>
<dbReference type="RefSeq" id="WP_044058244.1">
    <property type="nucleotide sequence ID" value="NZ_CAJXAX010000008.1"/>
</dbReference>
<dbReference type="GeneID" id="78256570"/>
<dbReference type="PATRIC" id="fig|589873.4.peg.3837"/>
<dbReference type="EMBL" id="DONK01000229">
    <property type="protein sequence ID" value="HBU52517.1"/>
    <property type="molecule type" value="Genomic_DNA"/>
</dbReference>
<dbReference type="AlphaFoldDB" id="A0A075P5M2"/>
<dbReference type="Proteomes" id="UP000263517">
    <property type="component" value="Unassembled WGS sequence"/>
</dbReference>
<dbReference type="Proteomes" id="UP000264779">
    <property type="component" value="Unassembled WGS sequence"/>
</dbReference>
<proteinExistence type="predicted"/>
<evidence type="ECO:0000313" key="6">
    <source>
        <dbReference type="Proteomes" id="UP000264779"/>
    </source>
</evidence>
<dbReference type="EMBL" id="DNAN01000190">
    <property type="protein sequence ID" value="HAW75181.1"/>
    <property type="molecule type" value="Genomic_DNA"/>
</dbReference>
<organism evidence="1 4">
    <name type="scientific">Alteromonas australica</name>
    <dbReference type="NCBI Taxonomy" id="589873"/>
    <lineage>
        <taxon>Bacteria</taxon>
        <taxon>Pseudomonadati</taxon>
        <taxon>Pseudomonadota</taxon>
        <taxon>Gammaproteobacteria</taxon>
        <taxon>Alteromonadales</taxon>
        <taxon>Alteromonadaceae</taxon>
        <taxon>Alteromonas/Salinimonas group</taxon>
        <taxon>Alteromonas</taxon>
    </lineage>
</organism>
<evidence type="ECO:0000313" key="4">
    <source>
        <dbReference type="Proteomes" id="UP000056090"/>
    </source>
</evidence>
<name>A0A075P5M2_9ALTE</name>
<evidence type="ECO:0000313" key="1">
    <source>
        <dbReference type="EMBL" id="AIG00231.1"/>
    </source>
</evidence>
<dbReference type="Proteomes" id="UP000056090">
    <property type="component" value="Chromosome"/>
</dbReference>
<reference evidence="5 6" key="2">
    <citation type="journal article" date="2018" name="Nat. Biotechnol.">
        <title>A standardized bacterial taxonomy based on genome phylogeny substantially revises the tree of life.</title>
        <authorList>
            <person name="Parks D.H."/>
            <person name="Chuvochina M."/>
            <person name="Waite D.W."/>
            <person name="Rinke C."/>
            <person name="Skarshewski A."/>
            <person name="Chaumeil P.A."/>
            <person name="Hugenholtz P."/>
        </authorList>
    </citation>
    <scope>NUCLEOTIDE SEQUENCE [LARGE SCALE GENOMIC DNA]</scope>
    <source>
        <strain evidence="3">UBA11621</strain>
        <strain evidence="2">UBA11978</strain>
    </source>
</reference>
<evidence type="ECO:0000313" key="2">
    <source>
        <dbReference type="EMBL" id="HAW75181.1"/>
    </source>
</evidence>
<reference evidence="1 4" key="1">
    <citation type="submission" date="2014-06" db="EMBL/GenBank/DDBJ databases">
        <title>Genomes of Alteromonas australica, a world apart.</title>
        <authorList>
            <person name="Gonzaga A."/>
            <person name="Lopez-Perez M."/>
            <person name="Rodriguez-Valera F."/>
        </authorList>
    </citation>
    <scope>NUCLEOTIDE SEQUENCE [LARGE SCALE GENOMIC DNA]</scope>
    <source>
        <strain evidence="1 4">H 17</strain>
    </source>
</reference>
<sequence>MNHSNTTGMQVLNEASIQQVSGGYTRAVGVANVNPPLFVVTYPVTHIYDRDSRHGSGYFFDKNL</sequence>
<evidence type="ECO:0000313" key="3">
    <source>
        <dbReference type="EMBL" id="HBU52517.1"/>
    </source>
</evidence>